<dbReference type="EMBL" id="UINC01204133">
    <property type="protein sequence ID" value="SVE24721.1"/>
    <property type="molecule type" value="Genomic_DNA"/>
</dbReference>
<gene>
    <name evidence="1" type="ORF">METZ01_LOCUS477575</name>
</gene>
<accession>A0A383BXV9</accession>
<evidence type="ECO:0000313" key="1">
    <source>
        <dbReference type="EMBL" id="SVE24721.1"/>
    </source>
</evidence>
<proteinExistence type="predicted"/>
<name>A0A383BXV9_9ZZZZ</name>
<feature type="non-terminal residue" evidence="1">
    <location>
        <position position="51"/>
    </location>
</feature>
<organism evidence="1">
    <name type="scientific">marine metagenome</name>
    <dbReference type="NCBI Taxonomy" id="408172"/>
    <lineage>
        <taxon>unclassified sequences</taxon>
        <taxon>metagenomes</taxon>
        <taxon>ecological metagenomes</taxon>
    </lineage>
</organism>
<dbReference type="AlphaFoldDB" id="A0A383BXV9"/>
<sequence>MSSEDLDIYYDSKYPDPNPKCKHNWDVIGGTGYVTFNTYNRNIYSCTNCNL</sequence>
<reference evidence="1" key="1">
    <citation type="submission" date="2018-05" db="EMBL/GenBank/DDBJ databases">
        <authorList>
            <person name="Lanie J.A."/>
            <person name="Ng W.-L."/>
            <person name="Kazmierczak K.M."/>
            <person name="Andrzejewski T.M."/>
            <person name="Davidsen T.M."/>
            <person name="Wayne K.J."/>
            <person name="Tettelin H."/>
            <person name="Glass J.I."/>
            <person name="Rusch D."/>
            <person name="Podicherti R."/>
            <person name="Tsui H.-C.T."/>
            <person name="Winkler M.E."/>
        </authorList>
    </citation>
    <scope>NUCLEOTIDE SEQUENCE</scope>
</reference>
<protein>
    <submittedName>
        <fullName evidence="1">Uncharacterized protein</fullName>
    </submittedName>
</protein>